<evidence type="ECO:0000256" key="5">
    <source>
        <dbReference type="ARBA" id="ARBA00023136"/>
    </source>
</evidence>
<gene>
    <name evidence="7" type="ORF">GCM10011366_19400</name>
</gene>
<keyword evidence="4 6" id="KW-1133">Transmembrane helix</keyword>
<evidence type="ECO:0000256" key="6">
    <source>
        <dbReference type="SAM" id="Phobius"/>
    </source>
</evidence>
<dbReference type="PANTHER" id="PTHR39087">
    <property type="entry name" value="UPF0104 MEMBRANE PROTEIN MJ1595"/>
    <property type="match status" value="1"/>
</dbReference>
<evidence type="ECO:0000256" key="1">
    <source>
        <dbReference type="ARBA" id="ARBA00004651"/>
    </source>
</evidence>
<feature type="transmembrane region" description="Helical" evidence="6">
    <location>
        <begin position="132"/>
        <end position="158"/>
    </location>
</feature>
<keyword evidence="5 6" id="KW-0472">Membrane</keyword>
<feature type="transmembrane region" description="Helical" evidence="6">
    <location>
        <begin position="316"/>
        <end position="338"/>
    </location>
</feature>
<evidence type="ECO:0000313" key="7">
    <source>
        <dbReference type="EMBL" id="GGF51675.1"/>
    </source>
</evidence>
<reference evidence="7" key="2">
    <citation type="submission" date="2020-09" db="EMBL/GenBank/DDBJ databases">
        <authorList>
            <person name="Sun Q."/>
            <person name="Zhou Y."/>
        </authorList>
    </citation>
    <scope>NUCLEOTIDE SEQUENCE</scope>
    <source>
        <strain evidence="7">CGMCC 1.12160</strain>
    </source>
</reference>
<evidence type="ECO:0000256" key="4">
    <source>
        <dbReference type="ARBA" id="ARBA00022989"/>
    </source>
</evidence>
<keyword evidence="2" id="KW-1003">Cell membrane</keyword>
<dbReference type="AlphaFoldDB" id="A0A917BM94"/>
<accession>A0A917BM94</accession>
<dbReference type="Pfam" id="PF03706">
    <property type="entry name" value="LPG_synthase_TM"/>
    <property type="match status" value="1"/>
</dbReference>
<proteinExistence type="predicted"/>
<sequence>MSEEASEQGPGLSPLGWRDVTKSVAGLVLVVLLIAFGLPRILRTTWSEIGAQLARVEPGHALAMAGLLIAGLFCYTWVVRGSLPGVSHLQALKVNAVASLVSNVMPLGAAVGAALSFVMLRSWGFASREISSSMLVTALWNLLARIALPVVGCLILVAGPVDAPAIVVRAALIAGAVGTGLIVLAALMIFSDSVAAGVVRAVETVAGWVGRGDRLRRVDHLVTDQRRRVETLVRRGGVEMTLGMAGMFVLLFGLYWFAARAVGLDLPVAELIAAYTFRQLLTALAVTPGGLGVTEVGTAGLLVLFGGSPGAASATALLYAVYAHLVVVPFGVAALAAWRVGMHRRAGAAEARG</sequence>
<keyword evidence="3 6" id="KW-0812">Transmembrane</keyword>
<feature type="transmembrane region" description="Helical" evidence="6">
    <location>
        <begin position="170"/>
        <end position="190"/>
    </location>
</feature>
<dbReference type="GO" id="GO:0005886">
    <property type="term" value="C:plasma membrane"/>
    <property type="evidence" value="ECO:0007669"/>
    <property type="project" value="UniProtKB-SubCell"/>
</dbReference>
<reference evidence="7" key="1">
    <citation type="journal article" date="2014" name="Int. J. Syst. Evol. Microbiol.">
        <title>Complete genome sequence of Corynebacterium casei LMG S-19264T (=DSM 44701T), isolated from a smear-ripened cheese.</title>
        <authorList>
            <consortium name="US DOE Joint Genome Institute (JGI-PGF)"/>
            <person name="Walter F."/>
            <person name="Albersmeier A."/>
            <person name="Kalinowski J."/>
            <person name="Ruckert C."/>
        </authorList>
    </citation>
    <scope>NUCLEOTIDE SEQUENCE</scope>
    <source>
        <strain evidence="7">CGMCC 1.12160</strain>
    </source>
</reference>
<name>A0A917BM94_9MICO</name>
<comment type="subcellular location">
    <subcellularLocation>
        <location evidence="1">Cell membrane</location>
        <topology evidence="1">Multi-pass membrane protein</topology>
    </subcellularLocation>
</comment>
<comment type="caution">
    <text evidence="7">The sequence shown here is derived from an EMBL/GenBank/DDBJ whole genome shotgun (WGS) entry which is preliminary data.</text>
</comment>
<evidence type="ECO:0000313" key="8">
    <source>
        <dbReference type="Proteomes" id="UP000605670"/>
    </source>
</evidence>
<keyword evidence="8" id="KW-1185">Reference proteome</keyword>
<dbReference type="EMBL" id="BMEM01000002">
    <property type="protein sequence ID" value="GGF51675.1"/>
    <property type="molecule type" value="Genomic_DNA"/>
</dbReference>
<protein>
    <submittedName>
        <fullName evidence="7">Membrane protein</fullName>
    </submittedName>
</protein>
<dbReference type="InterPro" id="IPR022791">
    <property type="entry name" value="L-PG_synthase/AglD"/>
</dbReference>
<feature type="transmembrane region" description="Helical" evidence="6">
    <location>
        <begin position="98"/>
        <end position="120"/>
    </location>
</feature>
<feature type="transmembrane region" description="Helical" evidence="6">
    <location>
        <begin position="20"/>
        <end position="38"/>
    </location>
</feature>
<feature type="transmembrane region" description="Helical" evidence="6">
    <location>
        <begin position="59"/>
        <end position="78"/>
    </location>
</feature>
<evidence type="ECO:0000256" key="2">
    <source>
        <dbReference type="ARBA" id="ARBA00022475"/>
    </source>
</evidence>
<evidence type="ECO:0000256" key="3">
    <source>
        <dbReference type="ARBA" id="ARBA00022692"/>
    </source>
</evidence>
<dbReference type="RefSeq" id="WP_188430227.1">
    <property type="nucleotide sequence ID" value="NZ_BAABKH010000001.1"/>
</dbReference>
<feature type="transmembrane region" description="Helical" evidence="6">
    <location>
        <begin position="236"/>
        <end position="258"/>
    </location>
</feature>
<organism evidence="7 8">
    <name type="scientific">Ornithinimicrobium tianjinense</name>
    <dbReference type="NCBI Taxonomy" id="1195761"/>
    <lineage>
        <taxon>Bacteria</taxon>
        <taxon>Bacillati</taxon>
        <taxon>Actinomycetota</taxon>
        <taxon>Actinomycetes</taxon>
        <taxon>Micrococcales</taxon>
        <taxon>Ornithinimicrobiaceae</taxon>
        <taxon>Ornithinimicrobium</taxon>
    </lineage>
</organism>
<dbReference type="PANTHER" id="PTHR39087:SF2">
    <property type="entry name" value="UPF0104 MEMBRANE PROTEIN MJ1595"/>
    <property type="match status" value="1"/>
</dbReference>
<dbReference type="Proteomes" id="UP000605670">
    <property type="component" value="Unassembled WGS sequence"/>
</dbReference>